<evidence type="ECO:0000313" key="8">
    <source>
        <dbReference type="EMBL" id="SQC05929.1"/>
    </source>
</evidence>
<evidence type="ECO:0000256" key="1">
    <source>
        <dbReference type="SAM" id="SignalP"/>
    </source>
</evidence>
<feature type="chain" id="PRO_5044074444" evidence="1">
    <location>
        <begin position="25"/>
        <end position="159"/>
    </location>
</feature>
<dbReference type="EMBL" id="QRCF01000046">
    <property type="protein sequence ID" value="RDT85138.1"/>
    <property type="molecule type" value="Genomic_DNA"/>
</dbReference>
<dbReference type="EMBL" id="UAWN01000002">
    <property type="protein sequence ID" value="SQC05929.1"/>
    <property type="molecule type" value="Genomic_DNA"/>
</dbReference>
<dbReference type="Proteomes" id="UP000441029">
    <property type="component" value="Unassembled WGS sequence"/>
</dbReference>
<evidence type="ECO:0000313" key="4">
    <source>
        <dbReference type="EMBL" id="MSS34640.1"/>
    </source>
</evidence>
<evidence type="ECO:0000313" key="3">
    <source>
        <dbReference type="EMBL" id="MRJ99238.1"/>
    </source>
</evidence>
<proteinExistence type="predicted"/>
<evidence type="ECO:0000313" key="7">
    <source>
        <dbReference type="EMBL" id="RDT85138.1"/>
    </source>
</evidence>
<sequence>MKKYKVVTAGLLLAGLIATGITWAAGQSNGEKNAQWRKPLNESITLRFGEKAYSVDLYDNPTTHDLLKKLPLNVQATDYPGYDEKVLRLATPLSMENAPRGDEPEIPEVGYYAPGQWIAVYFGPIGYWSGKVPLGRIHASVDEISAIPENTPVTIEKAK</sequence>
<reference evidence="3 10" key="5">
    <citation type="submission" date="2019-11" db="EMBL/GenBank/DDBJ databases">
        <title>Molecular typing, antibiotic resistance determination and virulence profiling for 36 multidrug-resistant clinical Klebsiella pneumoniae isolates using second- and third-generation sequencing.</title>
        <authorList>
            <person name="Shelenkov A."/>
            <person name="Mikhaylova Y."/>
            <person name="Yanushevich Y."/>
            <person name="Samoilov A."/>
            <person name="Petrova L."/>
            <person name="Fomina V."/>
            <person name="Gusarov V."/>
            <person name="Zamyatin M."/>
            <person name="Shagin D."/>
        </authorList>
    </citation>
    <scope>NUCLEOTIDE SEQUENCE [LARGE SCALE GENOMIC DNA]</scope>
    <source>
        <strain evidence="3 10">CriePir226</strain>
    </source>
</reference>
<dbReference type="AlphaFoldDB" id="A0A367T5N1"/>
<evidence type="ECO:0000313" key="9">
    <source>
        <dbReference type="Proteomes" id="UP000251088"/>
    </source>
</evidence>
<dbReference type="EMBL" id="WNPO01000035">
    <property type="protein sequence ID" value="MUA41905.1"/>
    <property type="molecule type" value="Genomic_DNA"/>
</dbReference>
<reference evidence="5 13" key="4">
    <citation type="submission" date="2019-11" db="EMBL/GenBank/DDBJ databases">
        <title>Emergence of a novel subclone of carbapenem-resistant Klebsiella pneumoniae ST11 with enhanced virulence and transmissibility: a molecular epidemiological, clinical, genomic study.</title>
        <authorList>
            <person name="Zhou K."/>
        </authorList>
    </citation>
    <scope>NUCLEOTIDE SEQUENCE [LARGE SCALE GENOMIC DNA]</scope>
    <source>
        <strain evidence="5 13">KP_38044</strain>
    </source>
</reference>
<dbReference type="Proteomes" id="UP000479475">
    <property type="component" value="Unassembled WGS sequence"/>
</dbReference>
<dbReference type="InterPro" id="IPR029000">
    <property type="entry name" value="Cyclophilin-like_dom_sf"/>
</dbReference>
<feature type="signal peptide" evidence="1">
    <location>
        <begin position="1"/>
        <end position="24"/>
    </location>
</feature>
<evidence type="ECO:0000313" key="12">
    <source>
        <dbReference type="Proteomes" id="UP000479475"/>
    </source>
</evidence>
<name>A0A367T5N1_KLEPN</name>
<dbReference type="Pfam" id="PF18050">
    <property type="entry name" value="Cyclophil_like2"/>
    <property type="match status" value="1"/>
</dbReference>
<dbReference type="GeneID" id="40044667"/>
<evidence type="ECO:0000313" key="5">
    <source>
        <dbReference type="EMBL" id="MUA41905.1"/>
    </source>
</evidence>
<evidence type="ECO:0000313" key="6">
    <source>
        <dbReference type="EMBL" id="NGN74925.1"/>
    </source>
</evidence>
<dbReference type="Proteomes" id="UP000485085">
    <property type="component" value="Unassembled WGS sequence"/>
</dbReference>
<evidence type="ECO:0000313" key="13">
    <source>
        <dbReference type="Proteomes" id="UP000485085"/>
    </source>
</evidence>
<evidence type="ECO:0000313" key="11">
    <source>
        <dbReference type="Proteomes" id="UP000468995"/>
    </source>
</evidence>
<evidence type="ECO:0000259" key="2">
    <source>
        <dbReference type="Pfam" id="PF18050"/>
    </source>
</evidence>
<accession>A0A367T5N1</accession>
<dbReference type="EMBL" id="JAAKYD010000025">
    <property type="protein sequence ID" value="NGN74925.1"/>
    <property type="molecule type" value="Genomic_DNA"/>
</dbReference>
<dbReference type="Proteomes" id="UP000254657">
    <property type="component" value="Unassembled WGS sequence"/>
</dbReference>
<reference evidence="4 11" key="3">
    <citation type="submission" date="2019-07" db="EMBL/GenBank/DDBJ databases">
        <title>Genome sequence of OXA-232-producing Klebsiella pneumoniae ST23 from septicemic neonate.</title>
        <authorList>
            <person name="Mukherjee S."/>
            <person name="Naha S."/>
            <person name="Bhadury P."/>
            <person name="Basu S."/>
        </authorList>
    </citation>
    <scope>NUCLEOTIDE SEQUENCE [LARGE SCALE GENOMIC DNA]</scope>
    <source>
        <strain evidence="4 11">EN5275</strain>
    </source>
</reference>
<dbReference type="Proteomes" id="UP000468995">
    <property type="component" value="Unassembled WGS sequence"/>
</dbReference>
<protein>
    <submittedName>
        <fullName evidence="8">Uncharacterized conserved protein</fullName>
    </submittedName>
</protein>
<dbReference type="SUPFAM" id="SSF50891">
    <property type="entry name" value="Cyclophilin-like"/>
    <property type="match status" value="1"/>
</dbReference>
<dbReference type="Proteomes" id="UP000251088">
    <property type="component" value="Unassembled WGS sequence"/>
</dbReference>
<dbReference type="Gene3D" id="2.40.100.20">
    <property type="match status" value="1"/>
</dbReference>
<dbReference type="RefSeq" id="WP_004212799.1">
    <property type="nucleotide sequence ID" value="NZ_AP019549.1"/>
</dbReference>
<feature type="domain" description="Cyclophilin-like" evidence="2">
    <location>
        <begin position="46"/>
        <end position="156"/>
    </location>
</feature>
<keyword evidence="1" id="KW-0732">Signal</keyword>
<reference evidence="6 12" key="6">
    <citation type="submission" date="2020-02" db="EMBL/GenBank/DDBJ databases">
        <title>Klebsiella pneumoniae genome sequencing and assembly.</title>
        <authorList>
            <person name="Starkova P.S."/>
            <person name="Sulyan O.S."/>
            <person name="Likholetova D.V."/>
            <person name="Ageevets V.A."/>
            <person name="Lazareva I.V."/>
            <person name="Sopova J.V."/>
            <person name="Sidorenko S.V."/>
        </authorList>
    </citation>
    <scope>NUCLEOTIDE SEQUENCE [LARGE SCALE GENOMIC DNA]</scope>
    <source>
        <strain evidence="6 12">2429</strain>
    </source>
</reference>
<dbReference type="EMBL" id="VINI01000047">
    <property type="protein sequence ID" value="MSS34640.1"/>
    <property type="molecule type" value="Genomic_DNA"/>
</dbReference>
<dbReference type="InterPro" id="IPR041183">
    <property type="entry name" value="Cyclophilin-like"/>
</dbReference>
<gene>
    <name evidence="7" type="ORF">DW286_26470</name>
    <name evidence="4" type="ORF">FME62_28265</name>
    <name evidence="6" type="ORF">G4V31_22750</name>
    <name evidence="3" type="ORF">GJJ01_25285</name>
    <name evidence="5" type="ORF">GNF00_18835</name>
    <name evidence="8" type="ORF">NCTC9128_00514</name>
</gene>
<reference evidence="7" key="2">
    <citation type="submission" date="2018-07" db="EMBL/GenBank/DDBJ databases">
        <title>Draft genome sequence of Klebsiella pneumoniae K293.</title>
        <authorList>
            <person name="He F."/>
        </authorList>
    </citation>
    <scope>NUCLEOTIDE SEQUENCE</scope>
    <source>
        <strain evidence="7">K293</strain>
    </source>
</reference>
<dbReference type="EMBL" id="WJVL01000027">
    <property type="protein sequence ID" value="MRJ99238.1"/>
    <property type="molecule type" value="Genomic_DNA"/>
</dbReference>
<organism evidence="6 12">
    <name type="scientific">Klebsiella pneumoniae</name>
    <dbReference type="NCBI Taxonomy" id="573"/>
    <lineage>
        <taxon>Bacteria</taxon>
        <taxon>Pseudomonadati</taxon>
        <taxon>Pseudomonadota</taxon>
        <taxon>Gammaproteobacteria</taxon>
        <taxon>Enterobacterales</taxon>
        <taxon>Enterobacteriaceae</taxon>
        <taxon>Klebsiella/Raoultella group</taxon>
        <taxon>Klebsiella</taxon>
        <taxon>Klebsiella pneumoniae complex</taxon>
    </lineage>
</organism>
<reference evidence="8 9" key="1">
    <citation type="submission" date="2018-06" db="EMBL/GenBank/DDBJ databases">
        <authorList>
            <consortium name="Pathogen Informatics"/>
            <person name="Doyle S."/>
        </authorList>
    </citation>
    <scope>NUCLEOTIDE SEQUENCE [LARGE SCALE GENOMIC DNA]</scope>
    <source>
        <strain evidence="8 9">NCTC9128</strain>
    </source>
</reference>
<evidence type="ECO:0000313" key="10">
    <source>
        <dbReference type="Proteomes" id="UP000441029"/>
    </source>
</evidence>